<dbReference type="EMBL" id="SDWS01000018">
    <property type="protein sequence ID" value="RYB88296.1"/>
    <property type="molecule type" value="Genomic_DNA"/>
</dbReference>
<dbReference type="Proteomes" id="UP000291838">
    <property type="component" value="Unassembled WGS sequence"/>
</dbReference>
<name>A0A4Q2RJ68_9ACTN</name>
<dbReference type="Pfam" id="PF13400">
    <property type="entry name" value="Tad"/>
    <property type="match status" value="1"/>
</dbReference>
<keyword evidence="1" id="KW-0812">Transmembrane</keyword>
<dbReference type="InterPro" id="IPR028087">
    <property type="entry name" value="Tad_N"/>
</dbReference>
<keyword evidence="4" id="KW-1185">Reference proteome</keyword>
<evidence type="ECO:0000256" key="1">
    <source>
        <dbReference type="SAM" id="Phobius"/>
    </source>
</evidence>
<dbReference type="OrthoDB" id="3788982at2"/>
<protein>
    <recommendedName>
        <fullName evidence="2">Putative Flp pilus-assembly TadG-like N-terminal domain-containing protein</fullName>
    </recommendedName>
</protein>
<feature type="transmembrane region" description="Helical" evidence="1">
    <location>
        <begin position="20"/>
        <end position="39"/>
    </location>
</feature>
<dbReference type="AlphaFoldDB" id="A0A4Q2RJ68"/>
<gene>
    <name evidence="3" type="ORF">EUA06_21860</name>
</gene>
<evidence type="ECO:0000259" key="2">
    <source>
        <dbReference type="Pfam" id="PF13400"/>
    </source>
</evidence>
<keyword evidence="1" id="KW-1133">Transmembrane helix</keyword>
<comment type="caution">
    <text evidence="3">The sequence shown here is derived from an EMBL/GenBank/DDBJ whole genome shotgun (WGS) entry which is preliminary data.</text>
</comment>
<evidence type="ECO:0000313" key="4">
    <source>
        <dbReference type="Proteomes" id="UP000291838"/>
    </source>
</evidence>
<accession>A0A4Q2RJ68</accession>
<organism evidence="3 4">
    <name type="scientific">Nocardioides glacieisoli</name>
    <dbReference type="NCBI Taxonomy" id="1168730"/>
    <lineage>
        <taxon>Bacteria</taxon>
        <taxon>Bacillati</taxon>
        <taxon>Actinomycetota</taxon>
        <taxon>Actinomycetes</taxon>
        <taxon>Propionibacteriales</taxon>
        <taxon>Nocardioidaceae</taxon>
        <taxon>Nocardioides</taxon>
    </lineage>
</organism>
<proteinExistence type="predicted"/>
<evidence type="ECO:0000313" key="3">
    <source>
        <dbReference type="EMBL" id="RYB88296.1"/>
    </source>
</evidence>
<keyword evidence="1" id="KW-0472">Membrane</keyword>
<feature type="domain" description="Putative Flp pilus-assembly TadG-like N-terminal" evidence="2">
    <location>
        <begin position="18"/>
        <end position="65"/>
    </location>
</feature>
<reference evidence="3 4" key="1">
    <citation type="submission" date="2019-01" db="EMBL/GenBank/DDBJ databases">
        <title>Novel species of Nocardioides.</title>
        <authorList>
            <person name="Liu Q."/>
            <person name="Xin Y.-H."/>
        </authorList>
    </citation>
    <scope>NUCLEOTIDE SEQUENCE [LARGE SCALE GENOMIC DNA]</scope>
    <source>
        <strain evidence="3 4">HLT3-15</strain>
    </source>
</reference>
<sequence length="143" mass="14547">MKISDTIRRPPRRQDERGAATIFVVLFTVALLAVAGLVIDGGYALGAKREAMNNAEQAARAGADALNQGALRDGQTMVAPGRAVNAAQAYLALVGAQGTVDIAGGEVTVTVTGQQDTKLLSAVGVGSIPVKATATALSIDEDD</sequence>
<dbReference type="RefSeq" id="WP_129479762.1">
    <property type="nucleotide sequence ID" value="NZ_SDWS01000018.1"/>
</dbReference>